<dbReference type="PANTHER" id="PTHR42951">
    <property type="entry name" value="METALLO-BETA-LACTAMASE DOMAIN-CONTAINING"/>
    <property type="match status" value="1"/>
</dbReference>
<reference evidence="3 4" key="1">
    <citation type="journal article" date="2012" name="J. Bacteriol.">
        <title>Genome Sequence of n-Alkane-Degrading Hydrocarboniphaga effusa Strain AP103T (ATCC BAA-332T).</title>
        <authorList>
            <person name="Chang H.K."/>
            <person name="Zylstra G.J."/>
            <person name="Chae J.C."/>
        </authorList>
    </citation>
    <scope>NUCLEOTIDE SEQUENCE [LARGE SCALE GENOMIC DNA]</scope>
    <source>
        <strain evidence="3 4">AP103</strain>
    </source>
</reference>
<gene>
    <name evidence="3" type="ORF">WQQ_37520</name>
</gene>
<feature type="domain" description="Metallo-beta-lactamase" evidence="2">
    <location>
        <begin position="285"/>
        <end position="470"/>
    </location>
</feature>
<dbReference type="PROSITE" id="PS51257">
    <property type="entry name" value="PROKAR_LIPOPROTEIN"/>
    <property type="match status" value="1"/>
</dbReference>
<dbReference type="PATRIC" id="fig|1172194.4.peg.3641"/>
<dbReference type="InterPro" id="IPR001279">
    <property type="entry name" value="Metallo-B-lactamas"/>
</dbReference>
<accession>I7ZA77</accession>
<feature type="signal peptide" evidence="1">
    <location>
        <begin position="1"/>
        <end position="18"/>
    </location>
</feature>
<evidence type="ECO:0000259" key="2">
    <source>
        <dbReference type="SMART" id="SM00849"/>
    </source>
</evidence>
<feature type="chain" id="PRO_5003712880" evidence="1">
    <location>
        <begin position="19"/>
        <end position="488"/>
    </location>
</feature>
<proteinExistence type="predicted"/>
<dbReference type="InterPro" id="IPR036866">
    <property type="entry name" value="RibonucZ/Hydroxyglut_hydro"/>
</dbReference>
<protein>
    <submittedName>
        <fullName evidence="3">Beta-lactamase domain protein</fullName>
    </submittedName>
</protein>
<keyword evidence="1" id="KW-0732">Signal</keyword>
<sequence>MKKAAVGSLAVATMLAAAGCSKKQQDPVQAAAQALDIANTQSIEYAGAGSWYQFGQAPAPSLAWPQYELSQYVADVNFETSSAQVQIARKQLVEPNRVRPVAVEQKPQQFVSGDVAWNLAVPNNTAPGTAPTVSPQFAAVEERQAEIWATPHGFLKAAIANHAIAKAIDGATEVSFTLDGKYHYVGILNAKNEVERVQTWIDNPILGDTLVETRYSAYNDFDGVKFPSHIERTQGSHKVLELDVKQVKRNPSVDIAVPIEVAQAKAVPVVDTEIAKGVHYLTGGSHHSVAIEQKDHVVVVEAPLDEARSLAVIAKVKEVIPNKPIKYLINTHQHFDHSGGLRSYVDEGSTIVTHEGNVEFYKTAWAAPHSIHPDRLSESKKTASFEPFTAKHVLSDGARTIEVHEIAGNTHNDAFALVYLPAEKILIEADAYTPLPAGSPAPANANPYSVNLYENLQKLSLDVEQIAPLHGPGAVALNDLKLAIGKSD</sequence>
<organism evidence="3 4">
    <name type="scientific">Hydrocarboniphaga effusa AP103</name>
    <dbReference type="NCBI Taxonomy" id="1172194"/>
    <lineage>
        <taxon>Bacteria</taxon>
        <taxon>Pseudomonadati</taxon>
        <taxon>Pseudomonadota</taxon>
        <taxon>Gammaproteobacteria</taxon>
        <taxon>Nevskiales</taxon>
        <taxon>Nevskiaceae</taxon>
        <taxon>Hydrocarboniphaga</taxon>
    </lineage>
</organism>
<dbReference type="Proteomes" id="UP000003704">
    <property type="component" value="Unassembled WGS sequence"/>
</dbReference>
<dbReference type="STRING" id="1172194.WQQ_37520"/>
<dbReference type="SUPFAM" id="SSF56281">
    <property type="entry name" value="Metallo-hydrolase/oxidoreductase"/>
    <property type="match status" value="1"/>
</dbReference>
<dbReference type="PANTHER" id="PTHR42951:SF20">
    <property type="entry name" value="BETA LACTAMASE"/>
    <property type="match status" value="1"/>
</dbReference>
<dbReference type="Pfam" id="PF00753">
    <property type="entry name" value="Lactamase_B"/>
    <property type="match status" value="1"/>
</dbReference>
<evidence type="ECO:0000313" key="4">
    <source>
        <dbReference type="Proteomes" id="UP000003704"/>
    </source>
</evidence>
<dbReference type="AlphaFoldDB" id="I7ZA77"/>
<dbReference type="OrthoDB" id="9769598at2"/>
<dbReference type="EMBL" id="AKGD01000003">
    <property type="protein sequence ID" value="EIT68557.1"/>
    <property type="molecule type" value="Genomic_DNA"/>
</dbReference>
<comment type="caution">
    <text evidence="3">The sequence shown here is derived from an EMBL/GenBank/DDBJ whole genome shotgun (WGS) entry which is preliminary data.</text>
</comment>
<evidence type="ECO:0000313" key="3">
    <source>
        <dbReference type="EMBL" id="EIT68557.1"/>
    </source>
</evidence>
<name>I7ZA77_9GAMM</name>
<evidence type="ECO:0000256" key="1">
    <source>
        <dbReference type="SAM" id="SignalP"/>
    </source>
</evidence>
<dbReference type="Gene3D" id="3.60.15.10">
    <property type="entry name" value="Ribonuclease Z/Hydroxyacylglutathione hydrolase-like"/>
    <property type="match status" value="1"/>
</dbReference>
<keyword evidence="4" id="KW-1185">Reference proteome</keyword>
<dbReference type="InterPro" id="IPR050855">
    <property type="entry name" value="NDM-1-like"/>
</dbReference>
<dbReference type="SMART" id="SM00849">
    <property type="entry name" value="Lactamase_B"/>
    <property type="match status" value="1"/>
</dbReference>